<dbReference type="PANTHER" id="PTHR12935">
    <property type="entry name" value="GAMMA-GLUTAMYLCYCLOTRANSFERASE"/>
    <property type="match status" value="1"/>
</dbReference>
<name>A0AAD9PG08_RIDPI</name>
<dbReference type="PANTHER" id="PTHR12935:SF0">
    <property type="entry name" value="GAMMA-GLUTAMYLCYCLOTRANSFERASE"/>
    <property type="match status" value="1"/>
</dbReference>
<feature type="binding site" evidence="4">
    <location>
        <begin position="29"/>
        <end position="34"/>
    </location>
    <ligand>
        <name>substrate</name>
    </ligand>
</feature>
<evidence type="ECO:0000256" key="3">
    <source>
        <dbReference type="PIRSR" id="PIRSR617939-1"/>
    </source>
</evidence>
<comment type="caution">
    <text evidence="5">The sequence shown here is derived from an EMBL/GenBank/DDBJ whole genome shotgun (WGS) entry which is preliminary data.</text>
</comment>
<organism evidence="5 6">
    <name type="scientific">Ridgeia piscesae</name>
    <name type="common">Tubeworm</name>
    <dbReference type="NCBI Taxonomy" id="27915"/>
    <lineage>
        <taxon>Eukaryota</taxon>
        <taxon>Metazoa</taxon>
        <taxon>Spiralia</taxon>
        <taxon>Lophotrochozoa</taxon>
        <taxon>Annelida</taxon>
        <taxon>Polychaeta</taxon>
        <taxon>Sedentaria</taxon>
        <taxon>Canalipalpata</taxon>
        <taxon>Sabellida</taxon>
        <taxon>Siboglinidae</taxon>
        <taxon>Ridgeia</taxon>
    </lineage>
</organism>
<dbReference type="InterPro" id="IPR036568">
    <property type="entry name" value="GGCT-like_sf"/>
</dbReference>
<feature type="active site" description="Proton acceptor" evidence="3">
    <location>
        <position position="105"/>
    </location>
</feature>
<dbReference type="CDD" id="cd06661">
    <property type="entry name" value="GGCT_like"/>
    <property type="match status" value="1"/>
</dbReference>
<dbReference type="GO" id="GO:0003839">
    <property type="term" value="F:gamma-glutamylcyclotransferase activity"/>
    <property type="evidence" value="ECO:0007669"/>
    <property type="project" value="UniProtKB-EC"/>
</dbReference>
<dbReference type="Gene3D" id="3.10.490.10">
    <property type="entry name" value="Gamma-glutamyl cyclotransferase-like"/>
    <property type="match status" value="1"/>
</dbReference>
<protein>
    <recommendedName>
        <fullName evidence="1">gamma-glutamylcyclotransferase</fullName>
        <ecNumber evidence="1">4.3.2.9</ecNumber>
    </recommendedName>
</protein>
<dbReference type="InterPro" id="IPR017939">
    <property type="entry name" value="G-Glutamylcylcotransferase"/>
</dbReference>
<dbReference type="SUPFAM" id="SSF110857">
    <property type="entry name" value="Gamma-glutamyl cyclotransferase-like"/>
    <property type="match status" value="1"/>
</dbReference>
<dbReference type="AlphaFoldDB" id="A0AAD9PG08"/>
<sequence length="193" mass="21470">MKYNLIPKFLCVGQKHAIHSHQMAGEFNYFAFGSNLLKERIRLNNPSAVFKTVGKLQGYKLEFSGPDNTRWHGAVATITEAIGDSLWGVIWQMDRADIPSLDLQERGYDPIEVDVLPQDGGEPLQCRTYVGKAKPGDDKRPSPQYLDVIIRGAIQSKLPQEYINKLKSIEHNNYKGNVAITAELGSGNGITAK</sequence>
<dbReference type="EC" id="4.3.2.9" evidence="1"/>
<gene>
    <name evidence="5" type="ORF">NP493_5g16000</name>
</gene>
<dbReference type="EMBL" id="JAODUO010000006">
    <property type="protein sequence ID" value="KAK2193858.1"/>
    <property type="molecule type" value="Genomic_DNA"/>
</dbReference>
<evidence type="ECO:0000256" key="4">
    <source>
        <dbReference type="PIRSR" id="PIRSR617939-2"/>
    </source>
</evidence>
<accession>A0AAD9PG08</accession>
<evidence type="ECO:0000313" key="6">
    <source>
        <dbReference type="Proteomes" id="UP001209878"/>
    </source>
</evidence>
<dbReference type="Pfam" id="PF13772">
    <property type="entry name" value="AIG2_2"/>
    <property type="match status" value="1"/>
</dbReference>
<keyword evidence="6" id="KW-1185">Reference proteome</keyword>
<keyword evidence="2" id="KW-0456">Lyase</keyword>
<reference evidence="5" key="1">
    <citation type="journal article" date="2023" name="Mol. Biol. Evol.">
        <title>Third-Generation Sequencing Reveals the Adaptive Role of the Epigenome in Three Deep-Sea Polychaetes.</title>
        <authorList>
            <person name="Perez M."/>
            <person name="Aroh O."/>
            <person name="Sun Y."/>
            <person name="Lan Y."/>
            <person name="Juniper S.K."/>
            <person name="Young C.R."/>
            <person name="Angers B."/>
            <person name="Qian P.Y."/>
        </authorList>
    </citation>
    <scope>NUCLEOTIDE SEQUENCE</scope>
    <source>
        <strain evidence="5">R07B-5</strain>
    </source>
</reference>
<evidence type="ECO:0000256" key="2">
    <source>
        <dbReference type="ARBA" id="ARBA00023239"/>
    </source>
</evidence>
<proteinExistence type="predicted"/>
<dbReference type="Proteomes" id="UP001209878">
    <property type="component" value="Unassembled WGS sequence"/>
</dbReference>
<evidence type="ECO:0000256" key="1">
    <source>
        <dbReference type="ARBA" id="ARBA00012346"/>
    </source>
</evidence>
<evidence type="ECO:0000313" key="5">
    <source>
        <dbReference type="EMBL" id="KAK2193858.1"/>
    </source>
</evidence>
<feature type="binding site" evidence="4">
    <location>
        <position position="145"/>
    </location>
    <ligand>
        <name>substrate</name>
    </ligand>
</feature>
<dbReference type="InterPro" id="IPR013024">
    <property type="entry name" value="GGCT-like"/>
</dbReference>